<keyword evidence="3 4" id="KW-0687">Ribonucleoprotein</keyword>
<dbReference type="PANTHER" id="PTHR12934:SF11">
    <property type="entry name" value="LARGE RIBOSOMAL SUBUNIT PROTEIN UL15M"/>
    <property type="match status" value="1"/>
</dbReference>
<dbReference type="PANTHER" id="PTHR12934">
    <property type="entry name" value="50S RIBOSOMAL PROTEIN L15"/>
    <property type="match status" value="1"/>
</dbReference>
<protein>
    <recommendedName>
        <fullName evidence="4">Large ribosomal subunit protein uL15</fullName>
    </recommendedName>
</protein>
<dbReference type="EMBL" id="JAGQHS010000100">
    <property type="protein sequence ID" value="MCA9757463.1"/>
    <property type="molecule type" value="Genomic_DNA"/>
</dbReference>
<dbReference type="PROSITE" id="PS00475">
    <property type="entry name" value="RIBOSOMAL_L15"/>
    <property type="match status" value="1"/>
</dbReference>
<dbReference type="InterPro" id="IPR030878">
    <property type="entry name" value="Ribosomal_uL15"/>
</dbReference>
<feature type="domain" description="Large ribosomal subunit protein uL15/eL18" evidence="7">
    <location>
        <begin position="76"/>
        <end position="143"/>
    </location>
</feature>
<evidence type="ECO:0000256" key="1">
    <source>
        <dbReference type="ARBA" id="ARBA00007320"/>
    </source>
</evidence>
<comment type="similarity">
    <text evidence="1 4 5">Belongs to the universal ribosomal protein uL15 family.</text>
</comment>
<feature type="compositionally biased region" description="Gly residues" evidence="6">
    <location>
        <begin position="21"/>
        <end position="31"/>
    </location>
</feature>
<dbReference type="HAMAP" id="MF_01341">
    <property type="entry name" value="Ribosomal_uL15"/>
    <property type="match status" value="1"/>
</dbReference>
<dbReference type="InterPro" id="IPR001196">
    <property type="entry name" value="Ribosomal_uL15_CS"/>
</dbReference>
<keyword evidence="4" id="KW-0699">rRNA-binding</keyword>
<evidence type="ECO:0000313" key="9">
    <source>
        <dbReference type="Proteomes" id="UP000739538"/>
    </source>
</evidence>
<comment type="subunit">
    <text evidence="4">Part of the 50S ribosomal subunit.</text>
</comment>
<keyword evidence="4" id="KW-0694">RNA-binding</keyword>
<dbReference type="GO" id="GO:0006412">
    <property type="term" value="P:translation"/>
    <property type="evidence" value="ECO:0007669"/>
    <property type="project" value="UniProtKB-UniRule"/>
</dbReference>
<reference evidence="8" key="1">
    <citation type="submission" date="2020-04" db="EMBL/GenBank/DDBJ databases">
        <authorList>
            <person name="Zhang T."/>
        </authorList>
    </citation>
    <scope>NUCLEOTIDE SEQUENCE</scope>
    <source>
        <strain evidence="8">HKST-UBA02</strain>
    </source>
</reference>
<evidence type="ECO:0000256" key="2">
    <source>
        <dbReference type="ARBA" id="ARBA00022980"/>
    </source>
</evidence>
<dbReference type="InterPro" id="IPR005749">
    <property type="entry name" value="Ribosomal_uL15_bac-type"/>
</dbReference>
<dbReference type="InterPro" id="IPR036227">
    <property type="entry name" value="Ribosomal_uL15/eL18_sf"/>
</dbReference>
<feature type="region of interest" description="Disordered" evidence="6">
    <location>
        <begin position="1"/>
        <end position="53"/>
    </location>
</feature>
<sequence length="150" mass="16059">MKLNELRPAKGATKGRKRVGRGQGSGWGHTAGKGEKGQKARSGGAPHKWFEGGQMPLIRRVPKMGFHSPNRVEYQVVNLSDLRRFDAGSEVTIGTLLEAKLVRKKTVPVKILAKGEIDRALKITVHAASEAAKQKIEAAGGSVDVLGTGK</sequence>
<comment type="function">
    <text evidence="4">Binds to the 23S rRNA.</text>
</comment>
<evidence type="ECO:0000256" key="6">
    <source>
        <dbReference type="SAM" id="MobiDB-lite"/>
    </source>
</evidence>
<gene>
    <name evidence="4 8" type="primary">rplO</name>
    <name evidence="8" type="ORF">KDA27_16785</name>
</gene>
<dbReference type="AlphaFoldDB" id="A0A956SGI7"/>
<dbReference type="GO" id="GO:0003735">
    <property type="term" value="F:structural constituent of ribosome"/>
    <property type="evidence" value="ECO:0007669"/>
    <property type="project" value="InterPro"/>
</dbReference>
<proteinExistence type="inferred from homology"/>
<dbReference type="GO" id="GO:0022625">
    <property type="term" value="C:cytosolic large ribosomal subunit"/>
    <property type="evidence" value="ECO:0007669"/>
    <property type="project" value="TreeGrafter"/>
</dbReference>
<dbReference type="InterPro" id="IPR021131">
    <property type="entry name" value="Ribosomal_uL15/eL18"/>
</dbReference>
<dbReference type="Gene3D" id="3.100.10.10">
    <property type="match status" value="1"/>
</dbReference>
<evidence type="ECO:0000313" key="8">
    <source>
        <dbReference type="EMBL" id="MCA9757463.1"/>
    </source>
</evidence>
<dbReference type="Proteomes" id="UP000739538">
    <property type="component" value="Unassembled WGS sequence"/>
</dbReference>
<dbReference type="SUPFAM" id="SSF52080">
    <property type="entry name" value="Ribosomal proteins L15p and L18e"/>
    <property type="match status" value="1"/>
</dbReference>
<evidence type="ECO:0000256" key="4">
    <source>
        <dbReference type="HAMAP-Rule" id="MF_01341"/>
    </source>
</evidence>
<comment type="caution">
    <text evidence="8">The sequence shown here is derived from an EMBL/GenBank/DDBJ whole genome shotgun (WGS) entry which is preliminary data.</text>
</comment>
<keyword evidence="2 4" id="KW-0689">Ribosomal protein</keyword>
<dbReference type="Pfam" id="PF00828">
    <property type="entry name" value="Ribosomal_L27A"/>
    <property type="match status" value="1"/>
</dbReference>
<dbReference type="NCBIfam" id="TIGR01071">
    <property type="entry name" value="rplO_bact"/>
    <property type="match status" value="1"/>
</dbReference>
<name>A0A956SGI7_UNCEI</name>
<evidence type="ECO:0000259" key="7">
    <source>
        <dbReference type="Pfam" id="PF00828"/>
    </source>
</evidence>
<reference evidence="8" key="2">
    <citation type="journal article" date="2021" name="Microbiome">
        <title>Successional dynamics and alternative stable states in a saline activated sludge microbial community over 9 years.</title>
        <authorList>
            <person name="Wang Y."/>
            <person name="Ye J."/>
            <person name="Ju F."/>
            <person name="Liu L."/>
            <person name="Boyd J.A."/>
            <person name="Deng Y."/>
            <person name="Parks D.H."/>
            <person name="Jiang X."/>
            <person name="Yin X."/>
            <person name="Woodcroft B.J."/>
            <person name="Tyson G.W."/>
            <person name="Hugenholtz P."/>
            <person name="Polz M.F."/>
            <person name="Zhang T."/>
        </authorList>
    </citation>
    <scope>NUCLEOTIDE SEQUENCE</scope>
    <source>
        <strain evidence="8">HKST-UBA02</strain>
    </source>
</reference>
<evidence type="ECO:0000256" key="5">
    <source>
        <dbReference type="RuleBase" id="RU003888"/>
    </source>
</evidence>
<dbReference type="GO" id="GO:0019843">
    <property type="term" value="F:rRNA binding"/>
    <property type="evidence" value="ECO:0007669"/>
    <property type="project" value="UniProtKB-UniRule"/>
</dbReference>
<accession>A0A956SGI7</accession>
<organism evidence="8 9">
    <name type="scientific">Eiseniibacteriota bacterium</name>
    <dbReference type="NCBI Taxonomy" id="2212470"/>
    <lineage>
        <taxon>Bacteria</taxon>
        <taxon>Candidatus Eiseniibacteriota</taxon>
    </lineage>
</organism>
<evidence type="ECO:0000256" key="3">
    <source>
        <dbReference type="ARBA" id="ARBA00023274"/>
    </source>
</evidence>